<evidence type="ECO:0000256" key="11">
    <source>
        <dbReference type="ARBA" id="ARBA00023242"/>
    </source>
</evidence>
<keyword evidence="5" id="KW-0223">Dioxygenase</keyword>
<comment type="cofactor">
    <cofactor evidence="1">
        <name>Fe(2+)</name>
        <dbReference type="ChEBI" id="CHEBI:29033"/>
    </cofactor>
</comment>
<dbReference type="GO" id="GO:0016740">
    <property type="term" value="F:transferase activity"/>
    <property type="evidence" value="ECO:0007669"/>
    <property type="project" value="UniProtKB-KW"/>
</dbReference>
<evidence type="ECO:0000256" key="13">
    <source>
        <dbReference type="ARBA" id="ARBA00049800"/>
    </source>
</evidence>
<dbReference type="PANTHER" id="PTHR12461:SF106">
    <property type="entry name" value="BIFUNCTIONAL PEPTIDASE AND ARGINYL-HYDROXYLASE JMJD5"/>
    <property type="match status" value="1"/>
</dbReference>
<keyword evidence="4" id="KW-0156">Chromatin regulator</keyword>
<keyword evidence="9" id="KW-0090">Biological rhythms</keyword>
<evidence type="ECO:0000256" key="8">
    <source>
        <dbReference type="ARBA" id="ARBA00023015"/>
    </source>
</evidence>
<feature type="domain" description="JmjC" evidence="14">
    <location>
        <begin position="236"/>
        <end position="396"/>
    </location>
</feature>
<evidence type="ECO:0000256" key="12">
    <source>
        <dbReference type="ARBA" id="ARBA00023306"/>
    </source>
</evidence>
<dbReference type="SUPFAM" id="SSF51197">
    <property type="entry name" value="Clavaminate synthase-like"/>
    <property type="match status" value="1"/>
</dbReference>
<evidence type="ECO:0000256" key="10">
    <source>
        <dbReference type="ARBA" id="ARBA00023163"/>
    </source>
</evidence>
<accession>A0A1Z5KWR7</accession>
<dbReference type="GO" id="GO:0010468">
    <property type="term" value="P:regulation of gene expression"/>
    <property type="evidence" value="ECO:0007669"/>
    <property type="project" value="UniProtKB-ARBA"/>
</dbReference>
<proteinExistence type="predicted"/>
<evidence type="ECO:0000256" key="3">
    <source>
        <dbReference type="ARBA" id="ARBA00022723"/>
    </source>
</evidence>
<organism evidence="15">
    <name type="scientific">Ornithodoros moubata</name>
    <name type="common">Soft tick</name>
    <name type="synonym">Argasid tick</name>
    <dbReference type="NCBI Taxonomy" id="6938"/>
    <lineage>
        <taxon>Eukaryota</taxon>
        <taxon>Metazoa</taxon>
        <taxon>Ecdysozoa</taxon>
        <taxon>Arthropoda</taxon>
        <taxon>Chelicerata</taxon>
        <taxon>Arachnida</taxon>
        <taxon>Acari</taxon>
        <taxon>Parasitiformes</taxon>
        <taxon>Ixodida</taxon>
        <taxon>Ixodoidea</taxon>
        <taxon>Argasidae</taxon>
        <taxon>Ornithodorinae</taxon>
        <taxon>Ornithodoros</taxon>
    </lineage>
</organism>
<keyword evidence="7" id="KW-0408">Iron</keyword>
<evidence type="ECO:0000313" key="15">
    <source>
        <dbReference type="EMBL" id="JAV99572.1"/>
    </source>
</evidence>
<dbReference type="GO" id="GO:0046872">
    <property type="term" value="F:metal ion binding"/>
    <property type="evidence" value="ECO:0007669"/>
    <property type="project" value="UniProtKB-KW"/>
</dbReference>
<sequence>MLSWLFDNNPVTFFDIDHNIIGKPLLYVLRQCACFVRRPQHQKDILALKEHLDDAQMICDVAWEHINTGHWKFVNICWRRLYSYGALFKSYFEVQMEKQLTDALKSCDLGLIMGAPVMGNVLTKVATEIHSHLDRNICSMRLKHLTTLCPDTVKKAVSFPIPRVECPSLEKFVTEHLQKEVPVVIVKAIDYWPAMTSRQWSIEYILRCAGGRTVPVEVGTQYTDESWSQTLMTLADFVQDYILSDEVPHEIGYLAQHQLFDQIPELREDISIPIYCCLSEKDEEPDINVWFGPKGTTSPLHHDPKHNLLTQVFGEKYIRLYSKEQTQYLFPHESHLLDNTSQVDVENPDLDKFPSFSQAKYTECVLSPGEMLYIPPKCWHFVKSLSPSMSLSFWWE</sequence>
<keyword evidence="11" id="KW-0539">Nucleus</keyword>
<evidence type="ECO:0000259" key="14">
    <source>
        <dbReference type="PROSITE" id="PS51184"/>
    </source>
</evidence>
<keyword evidence="6" id="KW-0560">Oxidoreductase</keyword>
<dbReference type="InterPro" id="IPR003347">
    <property type="entry name" value="JmjC_dom"/>
</dbReference>
<dbReference type="InterPro" id="IPR041667">
    <property type="entry name" value="Cupin_8"/>
</dbReference>
<evidence type="ECO:0000256" key="1">
    <source>
        <dbReference type="ARBA" id="ARBA00001954"/>
    </source>
</evidence>
<evidence type="ECO:0000256" key="6">
    <source>
        <dbReference type="ARBA" id="ARBA00023002"/>
    </source>
</evidence>
<reference evidence="15" key="1">
    <citation type="journal article" date="2017" name="Ticks Tick Borne Dis.">
        <title>Functional annotation and analysis of the Ornithodoros moubata midgut genes differentially expressed after blood feeding.</title>
        <authorList>
            <person name="Oleaga A."/>
            <person name="Obolo-Mvoulouga P."/>
            <person name="Manzano-Roman R."/>
            <person name="Perez-Sanchez R."/>
        </authorList>
    </citation>
    <scope>NUCLEOTIDE SEQUENCE</scope>
    <source>
        <strain evidence="15">Female</strain>
        <tissue evidence="15">Gut</tissue>
    </source>
</reference>
<comment type="subcellular location">
    <subcellularLocation>
        <location evidence="2">Nucleus</location>
    </subcellularLocation>
</comment>
<evidence type="ECO:0000256" key="5">
    <source>
        <dbReference type="ARBA" id="ARBA00022964"/>
    </source>
</evidence>
<keyword evidence="8" id="KW-0805">Transcription regulation</keyword>
<dbReference type="GO" id="GO:0031648">
    <property type="term" value="P:protein destabilization"/>
    <property type="evidence" value="ECO:0007669"/>
    <property type="project" value="UniProtKB-ARBA"/>
</dbReference>
<keyword evidence="12" id="KW-0131">Cell cycle</keyword>
<dbReference type="InterPro" id="IPR056520">
    <property type="entry name" value="ARM_KDM8_N"/>
</dbReference>
<evidence type="ECO:0000256" key="7">
    <source>
        <dbReference type="ARBA" id="ARBA00023004"/>
    </source>
</evidence>
<dbReference type="AlphaFoldDB" id="A0A1Z5KWR7"/>
<dbReference type="GO" id="GO:0005634">
    <property type="term" value="C:nucleus"/>
    <property type="evidence" value="ECO:0007669"/>
    <property type="project" value="UniProtKB-SubCell"/>
</dbReference>
<dbReference type="Gene3D" id="2.60.120.650">
    <property type="entry name" value="Cupin"/>
    <property type="match status" value="1"/>
</dbReference>
<dbReference type="GO" id="GO:0048511">
    <property type="term" value="P:rhythmic process"/>
    <property type="evidence" value="ECO:0007669"/>
    <property type="project" value="UniProtKB-KW"/>
</dbReference>
<keyword evidence="10" id="KW-0804">Transcription</keyword>
<keyword evidence="15" id="KW-0808">Transferase</keyword>
<dbReference type="EMBL" id="GFJQ02007397">
    <property type="protein sequence ID" value="JAV99572.1"/>
    <property type="molecule type" value="Transcribed_RNA"/>
</dbReference>
<dbReference type="Pfam" id="PF13621">
    <property type="entry name" value="Cupin_8"/>
    <property type="match status" value="1"/>
</dbReference>
<dbReference type="PANTHER" id="PTHR12461">
    <property type="entry name" value="HYPOXIA-INDUCIBLE FACTOR 1 ALPHA INHIBITOR-RELATED"/>
    <property type="match status" value="1"/>
</dbReference>
<protein>
    <recommendedName>
        <fullName evidence="13">JmjC domain-containing protein 5</fullName>
    </recommendedName>
</protein>
<dbReference type="PROSITE" id="PS51184">
    <property type="entry name" value="JMJC"/>
    <property type="match status" value="1"/>
</dbReference>
<keyword evidence="3" id="KW-0479">Metal-binding</keyword>
<dbReference type="GO" id="GO:0003682">
    <property type="term" value="F:chromatin binding"/>
    <property type="evidence" value="ECO:0007669"/>
    <property type="project" value="UniProtKB-ARBA"/>
</dbReference>
<evidence type="ECO:0000256" key="9">
    <source>
        <dbReference type="ARBA" id="ARBA00023108"/>
    </source>
</evidence>
<evidence type="ECO:0000256" key="2">
    <source>
        <dbReference type="ARBA" id="ARBA00004123"/>
    </source>
</evidence>
<dbReference type="SMART" id="SM00558">
    <property type="entry name" value="JmjC"/>
    <property type="match status" value="1"/>
</dbReference>
<dbReference type="Pfam" id="PF24472">
    <property type="entry name" value="ARM_KDM8_N"/>
    <property type="match status" value="1"/>
</dbReference>
<name>A0A1Z5KWR7_ORNMO</name>
<evidence type="ECO:0000256" key="4">
    <source>
        <dbReference type="ARBA" id="ARBA00022853"/>
    </source>
</evidence>
<dbReference type="FunFam" id="2.60.120.650:FF:000019">
    <property type="entry name" value="Bifunctional peptidase and arginyl-hydroxylase JMJD5"/>
    <property type="match status" value="1"/>
</dbReference>
<dbReference type="GO" id="GO:0051864">
    <property type="term" value="F:histone H3K36 demethylase activity"/>
    <property type="evidence" value="ECO:0007669"/>
    <property type="project" value="TreeGrafter"/>
</dbReference>